<protein>
    <submittedName>
        <fullName evidence="1">Uncharacterized protein</fullName>
    </submittedName>
</protein>
<evidence type="ECO:0000313" key="2">
    <source>
        <dbReference type="Proteomes" id="UP001596989"/>
    </source>
</evidence>
<dbReference type="RefSeq" id="WP_377561631.1">
    <property type="nucleotide sequence ID" value="NZ_JBHTJZ010000004.1"/>
</dbReference>
<keyword evidence="2" id="KW-1185">Reference proteome</keyword>
<comment type="caution">
    <text evidence="1">The sequence shown here is derived from an EMBL/GenBank/DDBJ whole genome shotgun (WGS) entry which is preliminary data.</text>
</comment>
<organism evidence="1 2">
    <name type="scientific">Paenibacillus chungangensis</name>
    <dbReference type="NCBI Taxonomy" id="696535"/>
    <lineage>
        <taxon>Bacteria</taxon>
        <taxon>Bacillati</taxon>
        <taxon>Bacillota</taxon>
        <taxon>Bacilli</taxon>
        <taxon>Bacillales</taxon>
        <taxon>Paenibacillaceae</taxon>
        <taxon>Paenibacillus</taxon>
    </lineage>
</organism>
<sequence length="72" mass="7884">MDMKAKIEEVVTKIKEDKEFSSKFMNDPVSAIESVIGIDLPNDQINALIDGVKAKITADKAGDMLGSIKKLF</sequence>
<name>A0ABW3HKG6_9BACL</name>
<evidence type="ECO:0000313" key="1">
    <source>
        <dbReference type="EMBL" id="MFD0958001.1"/>
    </source>
</evidence>
<accession>A0ABW3HKG6</accession>
<gene>
    <name evidence="1" type="ORF">ACFQ2I_01220</name>
</gene>
<dbReference type="EMBL" id="JBHTJZ010000004">
    <property type="protein sequence ID" value="MFD0958001.1"/>
    <property type="molecule type" value="Genomic_DNA"/>
</dbReference>
<dbReference type="Proteomes" id="UP001596989">
    <property type="component" value="Unassembled WGS sequence"/>
</dbReference>
<reference evidence="2" key="1">
    <citation type="journal article" date="2019" name="Int. J. Syst. Evol. Microbiol.">
        <title>The Global Catalogue of Microorganisms (GCM) 10K type strain sequencing project: providing services to taxonomists for standard genome sequencing and annotation.</title>
        <authorList>
            <consortium name="The Broad Institute Genomics Platform"/>
            <consortium name="The Broad Institute Genome Sequencing Center for Infectious Disease"/>
            <person name="Wu L."/>
            <person name="Ma J."/>
        </authorList>
    </citation>
    <scope>NUCLEOTIDE SEQUENCE [LARGE SCALE GENOMIC DNA]</scope>
    <source>
        <strain evidence="2">CCUG 59129</strain>
    </source>
</reference>
<proteinExistence type="predicted"/>